<protein>
    <submittedName>
        <fullName evidence="2">MaoC family dehydratase N-terminal domain-containing protein</fullName>
    </submittedName>
</protein>
<sequence>MPLNPAFAGRVYPATVPYLVGREKIREFAAAIGDTSDDPAAPPTFAIALTLRAEVEVVSDPDLGLDLTRLLHRDQRFEHRRPIRDGDELTVTVTISEVGRVGSTDTVTLTSDLRTVAGEHVCTTTSTLIAQSDD</sequence>
<dbReference type="RefSeq" id="WP_352010350.1">
    <property type="nucleotide sequence ID" value="NZ_JBHSBC010000001.1"/>
</dbReference>
<dbReference type="InterPro" id="IPR029069">
    <property type="entry name" value="HotDog_dom_sf"/>
</dbReference>
<dbReference type="SUPFAM" id="SSF54637">
    <property type="entry name" value="Thioesterase/thiol ester dehydrase-isomerase"/>
    <property type="match status" value="1"/>
</dbReference>
<dbReference type="Pfam" id="PF13452">
    <property type="entry name" value="FAS1_DH_region"/>
    <property type="match status" value="1"/>
</dbReference>
<name>A0ABV8ESY3_9ACTN</name>
<dbReference type="EMBL" id="JBHSBC010000001">
    <property type="protein sequence ID" value="MFC3978851.1"/>
    <property type="molecule type" value="Genomic_DNA"/>
</dbReference>
<dbReference type="CDD" id="cd03441">
    <property type="entry name" value="R_hydratase_like"/>
    <property type="match status" value="1"/>
</dbReference>
<reference evidence="3" key="1">
    <citation type="journal article" date="2019" name="Int. J. Syst. Evol. Microbiol.">
        <title>The Global Catalogue of Microorganisms (GCM) 10K type strain sequencing project: providing services to taxonomists for standard genome sequencing and annotation.</title>
        <authorList>
            <consortium name="The Broad Institute Genomics Platform"/>
            <consortium name="The Broad Institute Genome Sequencing Center for Infectious Disease"/>
            <person name="Wu L."/>
            <person name="Ma J."/>
        </authorList>
    </citation>
    <scope>NUCLEOTIDE SEQUENCE [LARGE SCALE GENOMIC DNA]</scope>
    <source>
        <strain evidence="3">TBRC 7912</strain>
    </source>
</reference>
<dbReference type="Proteomes" id="UP001595698">
    <property type="component" value="Unassembled WGS sequence"/>
</dbReference>
<evidence type="ECO:0000313" key="3">
    <source>
        <dbReference type="Proteomes" id="UP001595698"/>
    </source>
</evidence>
<dbReference type="PIRSF" id="PIRSF018072">
    <property type="entry name" value="UCP018072"/>
    <property type="match status" value="1"/>
</dbReference>
<accession>A0ABV8ESY3</accession>
<keyword evidence="3" id="KW-1185">Reference proteome</keyword>
<gene>
    <name evidence="2" type="ORF">ACFOYY_01870</name>
</gene>
<dbReference type="InterPro" id="IPR039569">
    <property type="entry name" value="FAS1-like_DH_region"/>
</dbReference>
<evidence type="ECO:0000259" key="1">
    <source>
        <dbReference type="Pfam" id="PF13452"/>
    </source>
</evidence>
<dbReference type="InterPro" id="IPR016709">
    <property type="entry name" value="HadA-like"/>
</dbReference>
<feature type="domain" description="FAS1-like dehydratase" evidence="1">
    <location>
        <begin position="7"/>
        <end position="123"/>
    </location>
</feature>
<comment type="caution">
    <text evidence="2">The sequence shown here is derived from an EMBL/GenBank/DDBJ whole genome shotgun (WGS) entry which is preliminary data.</text>
</comment>
<organism evidence="2 3">
    <name type="scientific">Streptosporangium jomthongense</name>
    <dbReference type="NCBI Taxonomy" id="1193683"/>
    <lineage>
        <taxon>Bacteria</taxon>
        <taxon>Bacillati</taxon>
        <taxon>Actinomycetota</taxon>
        <taxon>Actinomycetes</taxon>
        <taxon>Streptosporangiales</taxon>
        <taxon>Streptosporangiaceae</taxon>
        <taxon>Streptosporangium</taxon>
    </lineage>
</organism>
<dbReference type="Gene3D" id="3.10.129.10">
    <property type="entry name" value="Hotdog Thioesterase"/>
    <property type="match status" value="1"/>
</dbReference>
<proteinExistence type="predicted"/>
<evidence type="ECO:0000313" key="2">
    <source>
        <dbReference type="EMBL" id="MFC3978851.1"/>
    </source>
</evidence>